<dbReference type="EMBL" id="QEYD01000017">
    <property type="protein sequence ID" value="PWE26724.1"/>
    <property type="molecule type" value="Genomic_DNA"/>
</dbReference>
<comment type="caution">
    <text evidence="1">The sequence shown here is derived from an EMBL/GenBank/DDBJ whole genome shotgun (WGS) entry which is preliminary data.</text>
</comment>
<sequence length="161" mass="17880">MAFKWKERQAIIDGYLAETGRNQFHPAEFIDWLGGKPDHEAYPWFFGTDDATAAREHRISLARRMASGLRLTVKVEETKYTVASVAVREFPAYVSPVAGRKAGGGYEPFDPKDKAAMAELRRQGVVALQSWLRRYAGAFADVDLSAIEEIAAEDSRVALSA</sequence>
<protein>
    <submittedName>
        <fullName evidence="1">Uncharacterized protein</fullName>
    </submittedName>
</protein>
<dbReference type="Proteomes" id="UP000244940">
    <property type="component" value="Unassembled WGS sequence"/>
</dbReference>
<evidence type="ECO:0000313" key="1">
    <source>
        <dbReference type="EMBL" id="PWE26724.1"/>
    </source>
</evidence>
<proteinExistence type="predicted"/>
<name>A0A2U2C4J1_9RHOB</name>
<dbReference type="AlphaFoldDB" id="A0A2U2C4J1"/>
<reference evidence="1 2" key="1">
    <citation type="submission" date="2018-05" db="EMBL/GenBank/DDBJ databases">
        <title>Pararhodobacter marina sp. nov., isolated from deep-sea water of the Indian Ocean.</title>
        <authorList>
            <person name="Lai Q.Sr."/>
            <person name="Liu X."/>
            <person name="Shao Z."/>
        </authorList>
    </citation>
    <scope>NUCLEOTIDE SEQUENCE [LARGE SCALE GENOMIC DNA]</scope>
    <source>
        <strain evidence="1 2">CIC4N-9</strain>
    </source>
</reference>
<dbReference type="GeneID" id="94367360"/>
<dbReference type="RefSeq" id="WP_109535285.1">
    <property type="nucleotide sequence ID" value="NZ_QEYD01000017.1"/>
</dbReference>
<accession>A0A2U2C4J1</accession>
<organism evidence="1 2">
    <name type="scientific">Pararhodobacter marinus</name>
    <dbReference type="NCBI Taxonomy" id="2184063"/>
    <lineage>
        <taxon>Bacteria</taxon>
        <taxon>Pseudomonadati</taxon>
        <taxon>Pseudomonadota</taxon>
        <taxon>Alphaproteobacteria</taxon>
        <taxon>Rhodobacterales</taxon>
        <taxon>Paracoccaceae</taxon>
        <taxon>Pararhodobacter</taxon>
    </lineage>
</organism>
<gene>
    <name evidence="1" type="ORF">C4N9_20920</name>
</gene>
<evidence type="ECO:0000313" key="2">
    <source>
        <dbReference type="Proteomes" id="UP000244940"/>
    </source>
</evidence>
<keyword evidence="2" id="KW-1185">Reference proteome</keyword>